<dbReference type="InterPro" id="IPR037066">
    <property type="entry name" value="Plug_dom_sf"/>
</dbReference>
<evidence type="ECO:0000313" key="7">
    <source>
        <dbReference type="Proteomes" id="UP000293347"/>
    </source>
</evidence>
<evidence type="ECO:0000256" key="4">
    <source>
        <dbReference type="SAM" id="SignalP"/>
    </source>
</evidence>
<protein>
    <submittedName>
        <fullName evidence="6">TonB-dependent receptor</fullName>
    </submittedName>
</protein>
<dbReference type="PANTHER" id="PTHR40980">
    <property type="entry name" value="PLUG DOMAIN-CONTAINING PROTEIN"/>
    <property type="match status" value="1"/>
</dbReference>
<accession>A0A4R0NIK6</accession>
<dbReference type="SUPFAM" id="SSF56935">
    <property type="entry name" value="Porins"/>
    <property type="match status" value="1"/>
</dbReference>
<keyword evidence="7" id="KW-1185">Reference proteome</keyword>
<organism evidence="6 7">
    <name type="scientific">Pedobacter psychroterrae</name>
    <dbReference type="NCBI Taxonomy" id="2530453"/>
    <lineage>
        <taxon>Bacteria</taxon>
        <taxon>Pseudomonadati</taxon>
        <taxon>Bacteroidota</taxon>
        <taxon>Sphingobacteriia</taxon>
        <taxon>Sphingobacteriales</taxon>
        <taxon>Sphingobacteriaceae</taxon>
        <taxon>Pedobacter</taxon>
    </lineage>
</organism>
<sequence>MSPIRKLMVLMTMCIGIAPIFAHSQEADTTKNLEEVKINVKKAFSVRKMDRVVVNVNALISNAGASALEALEKSPGVQVDQNGNISLKGKQGVVIFIDDRPTYLSGEDLANYLRSLPASSLDQLEIITNPPARYDAAGNAGVINIKTKKGTARGFNGGLNLSPNQGQLFRSPNSFNFNMRNSKVNYFVNLSNNHNNSFTDLDINRIYKNADNSPKSYFNQNSYFDRTGNTYNLKAGADYYQSASTTWGIVLTGMNRSSTQTNNNTSNLLNSQKQLDSIITAKNVDEIRFNNGGVNLNYRHQFDTIGHSITADADYLTFRNRTDQQYDNFSFYPDNSLKSNDILNGRLPANIDIYALKTDYSLPLKSAVKLSAGLKASYTKTDNTADYNYTLNQVTQPDYDKSNHFLYSETISAAYLNLNKEFKRWSVQAGLRAENTQSDGHQLGNQIKPDSAFSRNYTSLFPTFYLMYKLDSASNHQLNFNYGRRIDRPYYQDLNPFLSPLDKFTYYLGNPFLRPAYVHSMELGYTLMNNYTTTVSYSNSNDEVNETIEIRDGTYYSRPSNLGKVIVKSISFNASLDPFKWLNVNLYTELTNITTKSDFYTGQLNTSGTYTFTNANARLTLGKGWDGEMSGNYRNRIYSAQFILGRIWTANAALQKKLNPKSTLKLSLNDLFYSRINTGIISNLAQTDADWINKSDSRNVVLSFNYTFGKAYASRSKHEANGAESERNRVKN</sequence>
<feature type="signal peptide" evidence="4">
    <location>
        <begin position="1"/>
        <end position="24"/>
    </location>
</feature>
<keyword evidence="4" id="KW-0732">Signal</keyword>
<dbReference type="InterPro" id="IPR041700">
    <property type="entry name" value="OMP_b-brl_3"/>
</dbReference>
<dbReference type="EMBL" id="SJSL01000004">
    <property type="protein sequence ID" value="TCD00059.1"/>
    <property type="molecule type" value="Genomic_DNA"/>
</dbReference>
<comment type="caution">
    <text evidence="6">The sequence shown here is derived from an EMBL/GenBank/DDBJ whole genome shotgun (WGS) entry which is preliminary data.</text>
</comment>
<dbReference type="OrthoDB" id="606851at2"/>
<comment type="subcellular location">
    <subcellularLocation>
        <location evidence="1">Cell outer membrane</location>
    </subcellularLocation>
</comment>
<evidence type="ECO:0000256" key="1">
    <source>
        <dbReference type="ARBA" id="ARBA00004442"/>
    </source>
</evidence>
<proteinExistence type="predicted"/>
<feature type="domain" description="Outer membrane protein beta-barrel" evidence="5">
    <location>
        <begin position="300"/>
        <end position="706"/>
    </location>
</feature>
<dbReference type="GO" id="GO:0009279">
    <property type="term" value="C:cell outer membrane"/>
    <property type="evidence" value="ECO:0007669"/>
    <property type="project" value="UniProtKB-SubCell"/>
</dbReference>
<keyword evidence="2" id="KW-0472">Membrane</keyword>
<keyword evidence="6" id="KW-0675">Receptor</keyword>
<gene>
    <name evidence="6" type="ORF">EZ437_15175</name>
</gene>
<feature type="chain" id="PRO_5020780942" evidence="4">
    <location>
        <begin position="25"/>
        <end position="732"/>
    </location>
</feature>
<dbReference type="Proteomes" id="UP000293347">
    <property type="component" value="Unassembled WGS sequence"/>
</dbReference>
<name>A0A4R0NIK6_9SPHI</name>
<keyword evidence="3" id="KW-0998">Cell outer membrane</keyword>
<dbReference type="Pfam" id="PF14905">
    <property type="entry name" value="OMP_b-brl_3"/>
    <property type="match status" value="1"/>
</dbReference>
<dbReference type="RefSeq" id="WP_131596914.1">
    <property type="nucleotide sequence ID" value="NZ_SJSL01000004.1"/>
</dbReference>
<dbReference type="Gene3D" id="2.170.130.10">
    <property type="entry name" value="TonB-dependent receptor, plug domain"/>
    <property type="match status" value="1"/>
</dbReference>
<evidence type="ECO:0000313" key="6">
    <source>
        <dbReference type="EMBL" id="TCD00059.1"/>
    </source>
</evidence>
<evidence type="ECO:0000259" key="5">
    <source>
        <dbReference type="Pfam" id="PF14905"/>
    </source>
</evidence>
<dbReference type="PANTHER" id="PTHR40980:SF4">
    <property type="entry name" value="TONB-DEPENDENT RECEPTOR-LIKE BETA-BARREL DOMAIN-CONTAINING PROTEIN"/>
    <property type="match status" value="1"/>
</dbReference>
<dbReference type="InterPro" id="IPR036942">
    <property type="entry name" value="Beta-barrel_TonB_sf"/>
</dbReference>
<dbReference type="AlphaFoldDB" id="A0A4R0NIK6"/>
<evidence type="ECO:0000256" key="2">
    <source>
        <dbReference type="ARBA" id="ARBA00023136"/>
    </source>
</evidence>
<evidence type="ECO:0000256" key="3">
    <source>
        <dbReference type="ARBA" id="ARBA00023237"/>
    </source>
</evidence>
<reference evidence="6 7" key="1">
    <citation type="submission" date="2019-02" db="EMBL/GenBank/DDBJ databases">
        <title>Pedobacter sp. RP-1-14 sp. nov., isolated from Arctic soil.</title>
        <authorList>
            <person name="Dahal R.H."/>
        </authorList>
    </citation>
    <scope>NUCLEOTIDE SEQUENCE [LARGE SCALE GENOMIC DNA]</scope>
    <source>
        <strain evidence="6 7">RP-1-14</strain>
    </source>
</reference>
<dbReference type="Gene3D" id="2.40.170.20">
    <property type="entry name" value="TonB-dependent receptor, beta-barrel domain"/>
    <property type="match status" value="1"/>
</dbReference>